<accession>A2NY32</accession>
<dbReference type="EMBL" id="X87941">
    <property type="protein sequence ID" value="CAA61173.1"/>
    <property type="molecule type" value="Genomic_DNA"/>
</dbReference>
<protein>
    <submittedName>
        <fullName evidence="1">ORF 143 protein</fullName>
    </submittedName>
</protein>
<evidence type="ECO:0000313" key="1">
    <source>
        <dbReference type="EMBL" id="CAA61173.1"/>
    </source>
</evidence>
<dbReference type="AlphaFoldDB" id="A2NY32"/>
<sequence>MSILIEFAKAEISDPISKMTIANSMVSLNPIGVAILPHINANRAFGKLYPVNNHPISEYDPNCLATSSMIVETIMISKAARNSDKANAIKDAYKINPLGSSLLSLALSSSTTLTFCFDVDCVEFRLTTYCFCCFSFCCCAFSP</sequence>
<proteinExistence type="predicted"/>
<gene>
    <name evidence="1" type="primary">ORF 143</name>
</gene>
<name>A2NY32_YEASX</name>
<reference evidence="1" key="1">
    <citation type="journal article" date="1996" name="Yeast">
        <title>Sequence analysis of the 43 kb CRM1-YLM9-PET54-DIE2-SMI1-PHO81-YHB4-PFK1 region from the right arm of Saccharomyces cerevisiae chromosome VII.</title>
        <authorList>
            <person name="van der Aart Q.J."/>
            <person name="Kleine K."/>
            <person name="Steensma H.Y."/>
        </authorList>
    </citation>
    <scope>NUCLEOTIDE SEQUENCE</scope>
    <source>
        <strain evidence="1">S288C</strain>
    </source>
</reference>
<organism evidence="1">
    <name type="scientific">Saccharomyces cerevisiae</name>
    <name type="common">Baker's yeast</name>
    <dbReference type="NCBI Taxonomy" id="4932"/>
    <lineage>
        <taxon>Eukaryota</taxon>
        <taxon>Fungi</taxon>
        <taxon>Dikarya</taxon>
        <taxon>Ascomycota</taxon>
        <taxon>Saccharomycotina</taxon>
        <taxon>Saccharomycetes</taxon>
        <taxon>Saccharomycetales</taxon>
        <taxon>Saccharomycetaceae</taxon>
        <taxon>Saccharomyces</taxon>
    </lineage>
</organism>